<feature type="binding site" evidence="15 16">
    <location>
        <position position="116"/>
    </location>
    <ligand>
        <name>S-adenosyl-L-methionine</name>
        <dbReference type="ChEBI" id="CHEBI:59789"/>
    </ligand>
</feature>
<dbReference type="GO" id="GO:0005829">
    <property type="term" value="C:cytosol"/>
    <property type="evidence" value="ECO:0007669"/>
    <property type="project" value="TreeGrafter"/>
</dbReference>
<proteinExistence type="inferred from homology"/>
<feature type="domain" description="tRNA methyltransferase TRMD/TRM10-type" evidence="19">
    <location>
        <begin position="1"/>
        <end position="227"/>
    </location>
</feature>
<dbReference type="CDD" id="cd18080">
    <property type="entry name" value="TrmD-like"/>
    <property type="match status" value="1"/>
</dbReference>
<evidence type="ECO:0000256" key="11">
    <source>
        <dbReference type="ARBA" id="ARBA00022694"/>
    </source>
</evidence>
<keyword evidence="8 15" id="KW-0489">Methyltransferase</keyword>
<dbReference type="eggNOG" id="COG0336">
    <property type="taxonomic scope" value="Bacteria"/>
</dbReference>
<evidence type="ECO:0000256" key="3">
    <source>
        <dbReference type="ARBA" id="ARBA00007630"/>
    </source>
</evidence>
<dbReference type="InterPro" id="IPR002649">
    <property type="entry name" value="tRNA_m1G_MeTrfase_TrmD"/>
</dbReference>
<dbReference type="AlphaFoldDB" id="C4V379"/>
<dbReference type="RefSeq" id="WP_006689707.1">
    <property type="nucleotide sequence ID" value="NZ_GG694006.1"/>
</dbReference>
<dbReference type="Pfam" id="PF01746">
    <property type="entry name" value="tRNA_m1G_MT"/>
    <property type="match status" value="1"/>
</dbReference>
<evidence type="ECO:0000256" key="2">
    <source>
        <dbReference type="ARBA" id="ARBA00004496"/>
    </source>
</evidence>
<feature type="compositionally biased region" description="Basic and acidic residues" evidence="18">
    <location>
        <begin position="240"/>
        <end position="256"/>
    </location>
</feature>
<keyword evidence="11 15" id="KW-0819">tRNA processing</keyword>
<evidence type="ECO:0000256" key="10">
    <source>
        <dbReference type="ARBA" id="ARBA00022691"/>
    </source>
</evidence>
<dbReference type="InterPro" id="IPR016009">
    <property type="entry name" value="tRNA_MeTrfase_TRMD/TRM10"/>
</dbReference>
<dbReference type="InterPro" id="IPR023148">
    <property type="entry name" value="tRNA_m1G_MeTrfase_C_sf"/>
</dbReference>
<evidence type="ECO:0000256" key="7">
    <source>
        <dbReference type="ARBA" id="ARBA00022490"/>
    </source>
</evidence>
<comment type="catalytic activity">
    <reaction evidence="14 15 17">
        <text>guanosine(37) in tRNA + S-adenosyl-L-methionine = N(1)-methylguanosine(37) in tRNA + S-adenosyl-L-homocysteine + H(+)</text>
        <dbReference type="Rhea" id="RHEA:36899"/>
        <dbReference type="Rhea" id="RHEA-COMP:10145"/>
        <dbReference type="Rhea" id="RHEA-COMP:10147"/>
        <dbReference type="ChEBI" id="CHEBI:15378"/>
        <dbReference type="ChEBI" id="CHEBI:57856"/>
        <dbReference type="ChEBI" id="CHEBI:59789"/>
        <dbReference type="ChEBI" id="CHEBI:73542"/>
        <dbReference type="ChEBI" id="CHEBI:74269"/>
        <dbReference type="EC" id="2.1.1.228"/>
    </reaction>
</comment>
<dbReference type="FunFam" id="1.10.1270.20:FF:000001">
    <property type="entry name" value="tRNA (guanine-N(1)-)-methyltransferase"/>
    <property type="match status" value="1"/>
</dbReference>
<dbReference type="Gene3D" id="3.40.1280.10">
    <property type="match status" value="1"/>
</dbReference>
<dbReference type="OrthoDB" id="9807416at2"/>
<keyword evidence="10 15" id="KW-0949">S-adenosyl-L-methionine</keyword>
<gene>
    <name evidence="15 20" type="primary">trmD</name>
    <name evidence="20" type="ORF">HMPREF0908_0973</name>
</gene>
<keyword evidence="9 15" id="KW-0808">Transferase</keyword>
<dbReference type="FunFam" id="3.40.1280.10:FF:000001">
    <property type="entry name" value="tRNA (guanine-N(1)-)-methyltransferase"/>
    <property type="match status" value="1"/>
</dbReference>
<dbReference type="EMBL" id="ACLA01000013">
    <property type="protein sequence ID" value="EEQ48691.1"/>
    <property type="molecule type" value="Genomic_DNA"/>
</dbReference>
<dbReference type="PANTHER" id="PTHR46417:SF1">
    <property type="entry name" value="TRNA (GUANINE-N(1)-)-METHYLTRANSFERASE"/>
    <property type="match status" value="1"/>
</dbReference>
<evidence type="ECO:0000313" key="20">
    <source>
        <dbReference type="EMBL" id="EEQ48691.1"/>
    </source>
</evidence>
<dbReference type="PIRSF" id="PIRSF000386">
    <property type="entry name" value="tRNA_mtase"/>
    <property type="match status" value="1"/>
</dbReference>
<evidence type="ECO:0000256" key="4">
    <source>
        <dbReference type="ARBA" id="ARBA00011738"/>
    </source>
</evidence>
<accession>C4V379</accession>
<evidence type="ECO:0000256" key="14">
    <source>
        <dbReference type="ARBA" id="ARBA00047783"/>
    </source>
</evidence>
<dbReference type="GO" id="GO:0002939">
    <property type="term" value="P:tRNA N1-guanine methylation"/>
    <property type="evidence" value="ECO:0007669"/>
    <property type="project" value="TreeGrafter"/>
</dbReference>
<dbReference type="Gene3D" id="1.10.1270.20">
    <property type="entry name" value="tRNA(m1g37)methyltransferase, domain 2"/>
    <property type="match status" value="1"/>
</dbReference>
<comment type="subunit">
    <text evidence="4 15 17">Homodimer.</text>
</comment>
<comment type="subcellular location">
    <subcellularLocation>
        <location evidence="2 15 17">Cytoplasm</location>
    </subcellularLocation>
</comment>
<dbReference type="STRING" id="638302.HMPREF0908_0973"/>
<feature type="binding site" evidence="15 16">
    <location>
        <begin position="135"/>
        <end position="140"/>
    </location>
    <ligand>
        <name>S-adenosyl-L-methionine</name>
        <dbReference type="ChEBI" id="CHEBI:59789"/>
    </ligand>
</feature>
<dbReference type="PANTHER" id="PTHR46417">
    <property type="entry name" value="TRNA (GUANINE-N(1)-)-METHYLTRANSFERASE"/>
    <property type="match status" value="1"/>
</dbReference>
<name>C4V379_9FIRM</name>
<organism evidence="20 21">
    <name type="scientific">Selenomonas flueggei ATCC 43531</name>
    <dbReference type="NCBI Taxonomy" id="638302"/>
    <lineage>
        <taxon>Bacteria</taxon>
        <taxon>Bacillati</taxon>
        <taxon>Bacillota</taxon>
        <taxon>Negativicutes</taxon>
        <taxon>Selenomonadales</taxon>
        <taxon>Selenomonadaceae</taxon>
        <taxon>Selenomonas</taxon>
    </lineage>
</organism>
<protein>
    <recommendedName>
        <fullName evidence="6 15">tRNA (guanine-N(1)-)-methyltransferase</fullName>
        <ecNumber evidence="5 15">2.1.1.228</ecNumber>
    </recommendedName>
    <alternativeName>
        <fullName evidence="12 15">M1G-methyltransferase</fullName>
    </alternativeName>
    <alternativeName>
        <fullName evidence="13 15">tRNA [GM37] methyltransferase</fullName>
    </alternativeName>
</protein>
<feature type="region of interest" description="Disordered" evidence="18">
    <location>
        <begin position="240"/>
        <end position="264"/>
    </location>
</feature>
<evidence type="ECO:0000256" key="9">
    <source>
        <dbReference type="ARBA" id="ARBA00022679"/>
    </source>
</evidence>
<evidence type="ECO:0000256" key="17">
    <source>
        <dbReference type="RuleBase" id="RU003464"/>
    </source>
</evidence>
<evidence type="ECO:0000256" key="8">
    <source>
        <dbReference type="ARBA" id="ARBA00022603"/>
    </source>
</evidence>
<evidence type="ECO:0000256" key="15">
    <source>
        <dbReference type="HAMAP-Rule" id="MF_00605"/>
    </source>
</evidence>
<evidence type="ECO:0000256" key="5">
    <source>
        <dbReference type="ARBA" id="ARBA00012807"/>
    </source>
</evidence>
<dbReference type="InterPro" id="IPR029028">
    <property type="entry name" value="Alpha/beta_knot_MTases"/>
</dbReference>
<keyword evidence="7 15" id="KW-0963">Cytoplasm</keyword>
<evidence type="ECO:0000256" key="16">
    <source>
        <dbReference type="PIRSR" id="PIRSR000386-1"/>
    </source>
</evidence>
<dbReference type="GO" id="GO:0052906">
    <property type="term" value="F:tRNA (guanine(37)-N1)-methyltransferase activity"/>
    <property type="evidence" value="ECO:0007669"/>
    <property type="project" value="UniProtKB-UniRule"/>
</dbReference>
<evidence type="ECO:0000256" key="12">
    <source>
        <dbReference type="ARBA" id="ARBA00029736"/>
    </source>
</evidence>
<keyword evidence="21" id="KW-1185">Reference proteome</keyword>
<reference evidence="20 21" key="1">
    <citation type="submission" date="2009-04" db="EMBL/GenBank/DDBJ databases">
        <authorList>
            <person name="Qin X."/>
            <person name="Bachman B."/>
            <person name="Battles P."/>
            <person name="Bell A."/>
            <person name="Bess C."/>
            <person name="Bickham C."/>
            <person name="Chaboub L."/>
            <person name="Chen D."/>
            <person name="Coyle M."/>
            <person name="Deiros D.R."/>
            <person name="Dinh H."/>
            <person name="Forbes L."/>
            <person name="Fowler G."/>
            <person name="Francisco L."/>
            <person name="Fu Q."/>
            <person name="Gubbala S."/>
            <person name="Hale W."/>
            <person name="Han Y."/>
            <person name="Hemphill L."/>
            <person name="Highlander S.K."/>
            <person name="Hirani K."/>
            <person name="Hogues M."/>
            <person name="Jackson L."/>
            <person name="Jakkamsetti A."/>
            <person name="Javaid M."/>
            <person name="Jiang H."/>
            <person name="Korchina V."/>
            <person name="Kovar C."/>
            <person name="Lara F."/>
            <person name="Lee S."/>
            <person name="Mata R."/>
            <person name="Mathew T."/>
            <person name="Moen C."/>
            <person name="Morales K."/>
            <person name="Munidasa M."/>
            <person name="Nazareth L."/>
            <person name="Ngo R."/>
            <person name="Nguyen L."/>
            <person name="Okwuonu G."/>
            <person name="Ongeri F."/>
            <person name="Patil S."/>
            <person name="Petrosino J."/>
            <person name="Pham C."/>
            <person name="Pham P."/>
            <person name="Pu L.-L."/>
            <person name="Puazo M."/>
            <person name="Raj R."/>
            <person name="Reid J."/>
            <person name="Rouhana J."/>
            <person name="Saada N."/>
            <person name="Shang Y."/>
            <person name="Simmons D."/>
            <person name="Thornton R."/>
            <person name="Warren J."/>
            <person name="Weissenberger G."/>
            <person name="Zhang J."/>
            <person name="Zhang L."/>
            <person name="Zhou C."/>
            <person name="Zhu D."/>
            <person name="Muzny D."/>
            <person name="Worley K."/>
            <person name="Gibbs R."/>
        </authorList>
    </citation>
    <scope>NUCLEOTIDE SEQUENCE [LARGE SCALE GENOMIC DNA]</scope>
    <source>
        <strain evidence="20 21">ATCC 43531</strain>
    </source>
</reference>
<evidence type="ECO:0000256" key="6">
    <source>
        <dbReference type="ARBA" id="ARBA00014679"/>
    </source>
</evidence>
<dbReference type="HAMAP" id="MF_00605">
    <property type="entry name" value="TrmD"/>
    <property type="match status" value="1"/>
</dbReference>
<comment type="similarity">
    <text evidence="3 15 17">Belongs to the RNA methyltransferase TrmD family.</text>
</comment>
<dbReference type="Proteomes" id="UP000005309">
    <property type="component" value="Unassembled WGS sequence"/>
</dbReference>
<evidence type="ECO:0000256" key="18">
    <source>
        <dbReference type="SAM" id="MobiDB-lite"/>
    </source>
</evidence>
<evidence type="ECO:0000313" key="21">
    <source>
        <dbReference type="Proteomes" id="UP000005309"/>
    </source>
</evidence>
<dbReference type="HOGENOM" id="CLU_047363_0_1_9"/>
<dbReference type="NCBIfam" id="NF000648">
    <property type="entry name" value="PRK00026.1"/>
    <property type="match status" value="1"/>
</dbReference>
<dbReference type="SUPFAM" id="SSF75217">
    <property type="entry name" value="alpha/beta knot"/>
    <property type="match status" value="1"/>
</dbReference>
<evidence type="ECO:0000256" key="1">
    <source>
        <dbReference type="ARBA" id="ARBA00002634"/>
    </source>
</evidence>
<dbReference type="InterPro" id="IPR029026">
    <property type="entry name" value="tRNA_m1G_MTases_N"/>
</dbReference>
<sequence length="264" mass="29192">MRIDLVTLFPAMFAGVFGSSIIGRAVQRGLIDIHYTDFRDYAADKHHHVDDTPCGGGAGMVLKPEPLYAAVRDVYGRTAAYAEHRCTIIFDPAGEVFTQRAAKELASYEQLVLICGHYEGFDARIYDLADRLISVGDFVLTGGEIPAMLTVDATARMLPGVLGDAASAATDSFFDGLLGYPQYTRPRDFEGKAVPDVLLSGNHAEIARWRHEQALLTTMRHRPELLARVTLSQADRDFLEQQTKTKENKESLRESPENAIMDSI</sequence>
<comment type="function">
    <text evidence="1 15 17">Specifically methylates guanosine-37 in various tRNAs.</text>
</comment>
<dbReference type="EC" id="2.1.1.228" evidence="5 15"/>
<comment type="caution">
    <text evidence="20">The sequence shown here is derived from an EMBL/GenBank/DDBJ whole genome shotgun (WGS) entry which is preliminary data.</text>
</comment>
<evidence type="ECO:0000256" key="13">
    <source>
        <dbReference type="ARBA" id="ARBA00033392"/>
    </source>
</evidence>
<evidence type="ECO:0000259" key="19">
    <source>
        <dbReference type="Pfam" id="PF01746"/>
    </source>
</evidence>
<dbReference type="NCBIfam" id="TIGR00088">
    <property type="entry name" value="trmD"/>
    <property type="match status" value="1"/>
</dbReference>